<protein>
    <submittedName>
        <fullName evidence="2">GNAT family N-acetyltransferase</fullName>
    </submittedName>
</protein>
<dbReference type="PANTHER" id="PTHR43072">
    <property type="entry name" value="N-ACETYLTRANSFERASE"/>
    <property type="match status" value="1"/>
</dbReference>
<dbReference type="InterPro" id="IPR016181">
    <property type="entry name" value="Acyl_CoA_acyltransferase"/>
</dbReference>
<dbReference type="RefSeq" id="WP_241446285.1">
    <property type="nucleotide sequence ID" value="NZ_JAKZHW010000001.1"/>
</dbReference>
<dbReference type="Gene3D" id="3.40.630.30">
    <property type="match status" value="1"/>
</dbReference>
<dbReference type="Pfam" id="PF00583">
    <property type="entry name" value="Acetyltransf_1"/>
    <property type="match status" value="1"/>
</dbReference>
<proteinExistence type="predicted"/>
<evidence type="ECO:0000313" key="2">
    <source>
        <dbReference type="EMBL" id="MCH8615498.1"/>
    </source>
</evidence>
<comment type="caution">
    <text evidence="2">The sequence shown here is derived from an EMBL/GenBank/DDBJ whole genome shotgun (WGS) entry which is preliminary data.</text>
</comment>
<evidence type="ECO:0000313" key="3">
    <source>
        <dbReference type="Proteomes" id="UP001203058"/>
    </source>
</evidence>
<keyword evidence="3" id="KW-1185">Reference proteome</keyword>
<dbReference type="InterPro" id="IPR000182">
    <property type="entry name" value="GNAT_dom"/>
</dbReference>
<dbReference type="Proteomes" id="UP001203058">
    <property type="component" value="Unassembled WGS sequence"/>
</dbReference>
<organism evidence="2 3">
    <name type="scientific">Sphingomonas telluris</name>
    <dbReference type="NCBI Taxonomy" id="2907998"/>
    <lineage>
        <taxon>Bacteria</taxon>
        <taxon>Pseudomonadati</taxon>
        <taxon>Pseudomonadota</taxon>
        <taxon>Alphaproteobacteria</taxon>
        <taxon>Sphingomonadales</taxon>
        <taxon>Sphingomonadaceae</taxon>
        <taxon>Sphingomonas</taxon>
    </lineage>
</organism>
<dbReference type="PROSITE" id="PS51186">
    <property type="entry name" value="GNAT"/>
    <property type="match status" value="1"/>
</dbReference>
<dbReference type="PANTHER" id="PTHR43072:SF8">
    <property type="entry name" value="ACYLTRANSFERASE FABY-RELATED"/>
    <property type="match status" value="1"/>
</dbReference>
<name>A0ABS9VLA0_9SPHN</name>
<dbReference type="SUPFAM" id="SSF55729">
    <property type="entry name" value="Acyl-CoA N-acyltransferases (Nat)"/>
    <property type="match status" value="1"/>
</dbReference>
<dbReference type="CDD" id="cd04301">
    <property type="entry name" value="NAT_SF"/>
    <property type="match status" value="1"/>
</dbReference>
<reference evidence="2 3" key="1">
    <citation type="submission" date="2022-03" db="EMBL/GenBank/DDBJ databases">
        <authorList>
            <person name="Jo J.-H."/>
            <person name="Im W.-T."/>
        </authorList>
    </citation>
    <scope>NUCLEOTIDE SEQUENCE [LARGE SCALE GENOMIC DNA]</scope>
    <source>
        <strain evidence="2 3">SM33</strain>
    </source>
</reference>
<evidence type="ECO:0000259" key="1">
    <source>
        <dbReference type="PROSITE" id="PS51186"/>
    </source>
</evidence>
<feature type="domain" description="N-acetyltransferase" evidence="1">
    <location>
        <begin position="6"/>
        <end position="168"/>
    </location>
</feature>
<gene>
    <name evidence="2" type="ORF">LZ016_05215</name>
</gene>
<accession>A0ABS9VLA0</accession>
<sequence>MNAAGVTVRKAVEADAAEIAAIYAHHVIHGTASYDTEPPSVYAMRAKIRQILAAGWPFLVAERDGAVVGYAYATQFRDRAAYAWTAEDSIYVHPDFAGQGIGRALLEKLCVAAEQFGFRHIVAVIGGAEEPSVRLHAACGFKETGRLHAAGWKNGRWLDNVYMQLALGEGSATPPKSLGSR</sequence>
<dbReference type="EMBL" id="JAKZHW010000001">
    <property type="protein sequence ID" value="MCH8615498.1"/>
    <property type="molecule type" value="Genomic_DNA"/>
</dbReference>